<evidence type="ECO:0000256" key="1">
    <source>
        <dbReference type="ARBA" id="ARBA00004196"/>
    </source>
</evidence>
<evidence type="ECO:0000313" key="6">
    <source>
        <dbReference type="Proteomes" id="UP000239480"/>
    </source>
</evidence>
<name>A0A2T0RKT8_9RHOB</name>
<dbReference type="GO" id="GO:0030313">
    <property type="term" value="C:cell envelope"/>
    <property type="evidence" value="ECO:0007669"/>
    <property type="project" value="UniProtKB-SubCell"/>
</dbReference>
<dbReference type="InterPro" id="IPR038352">
    <property type="entry name" value="Imelysin_sf"/>
</dbReference>
<reference evidence="5 6" key="1">
    <citation type="submission" date="2018-03" db="EMBL/GenBank/DDBJ databases">
        <title>Genomic Encyclopedia of Archaeal and Bacterial Type Strains, Phase II (KMG-II): from individual species to whole genera.</title>
        <authorList>
            <person name="Goeker M."/>
        </authorList>
    </citation>
    <scope>NUCLEOTIDE SEQUENCE [LARGE SCALE GENOMIC DNA]</scope>
    <source>
        <strain evidence="5 6">DSM 29328</strain>
    </source>
</reference>
<dbReference type="OrthoDB" id="5729110at2"/>
<evidence type="ECO:0000256" key="3">
    <source>
        <dbReference type="SAM" id="SignalP"/>
    </source>
</evidence>
<organism evidence="5 6">
    <name type="scientific">Aliiruegeria haliotis</name>
    <dbReference type="NCBI Taxonomy" id="1280846"/>
    <lineage>
        <taxon>Bacteria</taxon>
        <taxon>Pseudomonadati</taxon>
        <taxon>Pseudomonadota</taxon>
        <taxon>Alphaproteobacteria</taxon>
        <taxon>Rhodobacterales</taxon>
        <taxon>Roseobacteraceae</taxon>
        <taxon>Aliiruegeria</taxon>
    </lineage>
</organism>
<keyword evidence="6" id="KW-1185">Reference proteome</keyword>
<proteinExistence type="predicted"/>
<protein>
    <recommendedName>
        <fullName evidence="4">Imelysin-like domain-containing protein</fullName>
    </recommendedName>
</protein>
<evidence type="ECO:0000256" key="2">
    <source>
        <dbReference type="ARBA" id="ARBA00022729"/>
    </source>
</evidence>
<dbReference type="Gene3D" id="1.20.1420.20">
    <property type="entry name" value="M75 peptidase, HXXE motif"/>
    <property type="match status" value="1"/>
</dbReference>
<accession>A0A2T0RKT8</accession>
<feature type="domain" description="Imelysin-like" evidence="4">
    <location>
        <begin position="75"/>
        <end position="349"/>
    </location>
</feature>
<feature type="signal peptide" evidence="3">
    <location>
        <begin position="1"/>
        <end position="22"/>
    </location>
</feature>
<dbReference type="CDD" id="cd14659">
    <property type="entry name" value="Imelysin-like_IPPA"/>
    <property type="match status" value="1"/>
</dbReference>
<evidence type="ECO:0000313" key="5">
    <source>
        <dbReference type="EMBL" id="PRY21742.1"/>
    </source>
</evidence>
<dbReference type="EMBL" id="PVTD01000008">
    <property type="protein sequence ID" value="PRY21742.1"/>
    <property type="molecule type" value="Genomic_DNA"/>
</dbReference>
<dbReference type="InterPro" id="IPR034984">
    <property type="entry name" value="Imelysin-like_IPPA"/>
</dbReference>
<gene>
    <name evidence="5" type="ORF">CLV78_10811</name>
</gene>
<dbReference type="InterPro" id="IPR018976">
    <property type="entry name" value="Imelysin-like"/>
</dbReference>
<feature type="chain" id="PRO_5015418487" description="Imelysin-like domain-containing protein" evidence="3">
    <location>
        <begin position="23"/>
        <end position="372"/>
    </location>
</feature>
<dbReference type="Pfam" id="PF09375">
    <property type="entry name" value="Peptidase_M75"/>
    <property type="match status" value="1"/>
</dbReference>
<evidence type="ECO:0000259" key="4">
    <source>
        <dbReference type="Pfam" id="PF09375"/>
    </source>
</evidence>
<dbReference type="RefSeq" id="WP_106206218.1">
    <property type="nucleotide sequence ID" value="NZ_PVTD01000008.1"/>
</dbReference>
<dbReference type="Proteomes" id="UP000239480">
    <property type="component" value="Unassembled WGS sequence"/>
</dbReference>
<comment type="caution">
    <text evidence="5">The sequence shown here is derived from an EMBL/GenBank/DDBJ whole genome shotgun (WGS) entry which is preliminary data.</text>
</comment>
<sequence length="372" mass="40079">MPRSLFPAAAAICVALAGAPLAQSGHEPPERDGVGREDSFNEDLGLPYWAPGRGQVDHDAIRRRSLGVLERQFGAFRDQAARLAETSVAFCNGSVSEEEAKTSLRATWLAWAPLDSYQFGPIEQLGAALTVNFWPDKKNFVGRGLKALQSLPPEDQEDPAKVAQGSAAAQGLPAIERLLHTDIEPCPALVGVSGFLDQFSQDIHDAWFSGGGWADVARAAGPNNPVYLSSEEFTKTLYTAVDFGLTRIADSRLGRPLGTFEKSYPRRAEAWRSGLTNEIIVAQLEGIAELVAAGFAGDVRETDRAWILQVIEQAIARTEAIGQPIAEAVQDPQSRVRVESLQAKVRYLQLQTAQDLGPNLGVDTGFSAADGD</sequence>
<keyword evidence="2 3" id="KW-0732">Signal</keyword>
<comment type="subcellular location">
    <subcellularLocation>
        <location evidence="1">Cell envelope</location>
    </subcellularLocation>
</comment>
<dbReference type="AlphaFoldDB" id="A0A2T0RKT8"/>